<dbReference type="Proteomes" id="UP000293036">
    <property type="component" value="Unassembled WGS sequence"/>
</dbReference>
<proteinExistence type="predicted"/>
<keyword evidence="2" id="KW-1185">Reference proteome</keyword>
<accession>A0A4Q9V2J6</accession>
<dbReference type="PANTHER" id="PTHR23404">
    <property type="entry name" value="MOLYBDOPTERIN SYNTHASE RELATED"/>
    <property type="match status" value="1"/>
</dbReference>
<dbReference type="GO" id="GO:0006777">
    <property type="term" value="P:Mo-molybdopterin cofactor biosynthetic process"/>
    <property type="evidence" value="ECO:0007669"/>
    <property type="project" value="InterPro"/>
</dbReference>
<sequence length="144" mass="15380">MVNATSQIRGTGVSEVALNTAAIAALVDSDAAGACVVFEGKVRNHDDGRGVTGIEYSCHPTAEQVIAQVAQEIVERHPQVQVALYHRVGVLNIGDLAMVAAVSSAHRQESFAAIVDIVDTIKEKLPVWKRQVFTDDTDEWVGSA</sequence>
<dbReference type="RefSeq" id="WP_131279499.1">
    <property type="nucleotide sequence ID" value="NZ_JBHSLR010000009.1"/>
</dbReference>
<gene>
    <name evidence="1" type="ORF">EZJ44_01780</name>
</gene>
<evidence type="ECO:0000313" key="2">
    <source>
        <dbReference type="Proteomes" id="UP000293036"/>
    </source>
</evidence>
<organism evidence="1 2">
    <name type="scientific">Arcanobacterium bovis</name>
    <dbReference type="NCBI Taxonomy" id="2529275"/>
    <lineage>
        <taxon>Bacteria</taxon>
        <taxon>Bacillati</taxon>
        <taxon>Actinomycetota</taxon>
        <taxon>Actinomycetes</taxon>
        <taxon>Actinomycetales</taxon>
        <taxon>Actinomycetaceae</taxon>
        <taxon>Arcanobacterium</taxon>
    </lineage>
</organism>
<dbReference type="Pfam" id="PF02391">
    <property type="entry name" value="MoaE"/>
    <property type="match status" value="1"/>
</dbReference>
<protein>
    <submittedName>
        <fullName evidence="1">Molybdenum cofactor biosynthesis protein MoaE</fullName>
    </submittedName>
</protein>
<dbReference type="OrthoDB" id="9794429at2"/>
<dbReference type="SUPFAM" id="SSF54690">
    <property type="entry name" value="Molybdopterin synthase subunit MoaE"/>
    <property type="match status" value="1"/>
</dbReference>
<reference evidence="1 2" key="1">
    <citation type="submission" date="2019-02" db="EMBL/GenBank/DDBJ databases">
        <title>Arcanobacterium bovis sp. nov., isolated from the milk of a cow with mastitis.</title>
        <authorList>
            <person name="Sammra O."/>
            <person name="Foster G."/>
            <person name="Hassan A."/>
            <person name="Alssahen M."/>
            <person name="Laemmler C."/>
            <person name="Borowiak M."/>
            <person name="Malorny B."/>
            <person name="Abdulmawjood A."/>
        </authorList>
    </citation>
    <scope>NUCLEOTIDE SEQUENCE [LARGE SCALE GENOMIC DNA]</scope>
    <source>
        <strain evidence="1 2">C605018/01/1</strain>
    </source>
</reference>
<dbReference type="CDD" id="cd00756">
    <property type="entry name" value="MoaE"/>
    <property type="match status" value="1"/>
</dbReference>
<dbReference type="InterPro" id="IPR036563">
    <property type="entry name" value="MoaE_sf"/>
</dbReference>
<dbReference type="Gene3D" id="3.90.1170.40">
    <property type="entry name" value="Molybdopterin biosynthesis MoaE subunit"/>
    <property type="match status" value="1"/>
</dbReference>
<comment type="caution">
    <text evidence="1">The sequence shown here is derived from an EMBL/GenBank/DDBJ whole genome shotgun (WGS) entry which is preliminary data.</text>
</comment>
<dbReference type="InterPro" id="IPR003448">
    <property type="entry name" value="Mopterin_biosynth_MoaE"/>
</dbReference>
<dbReference type="EMBL" id="SJDT01000001">
    <property type="protein sequence ID" value="TBW23879.1"/>
    <property type="molecule type" value="Genomic_DNA"/>
</dbReference>
<dbReference type="AlphaFoldDB" id="A0A4Q9V2J6"/>
<evidence type="ECO:0000313" key="1">
    <source>
        <dbReference type="EMBL" id="TBW23879.1"/>
    </source>
</evidence>
<name>A0A4Q9V2J6_9ACTO</name>